<organism evidence="4 5">
    <name type="scientific">Streptomyces davaonensis (strain DSM 101723 / JCM 4913 / KCC S-0913 / 768)</name>
    <dbReference type="NCBI Taxonomy" id="1214101"/>
    <lineage>
        <taxon>Bacteria</taxon>
        <taxon>Bacillati</taxon>
        <taxon>Actinomycetota</taxon>
        <taxon>Actinomycetes</taxon>
        <taxon>Kitasatosporales</taxon>
        <taxon>Streptomycetaceae</taxon>
        <taxon>Streptomyces</taxon>
    </lineage>
</organism>
<dbReference type="STRING" id="1214101.BN159_7982"/>
<dbReference type="PANTHER" id="PTHR43861">
    <property type="entry name" value="TRANS-ACONITATE 2-METHYLTRANSFERASE-RELATED"/>
    <property type="match status" value="1"/>
</dbReference>
<evidence type="ECO:0000256" key="1">
    <source>
        <dbReference type="ARBA" id="ARBA00022603"/>
    </source>
</evidence>
<evidence type="ECO:0000313" key="4">
    <source>
        <dbReference type="EMBL" id="CCK32361.1"/>
    </source>
</evidence>
<sequence length="272" mass="29529">MTQDIATVRRHRWHAADSYDEATGRLQRRNAALVAGLHPDPGAVRRALDVGCGTGALTEELLTRLPTAAHVTGLDVSADMLHHARARTGEQGAGRLEFRHGSLLDPEAVTGAFDAVFSNAALHWMYPRYDDCFTRLRHLLAPDGLLCAATAGRSAATDDFDRRVGARVHGLLGQDTADDFTRRRLTCVELTVVAGRNGLVVEDVFLVERRAAVSVPAYVTWWLASGGPWQADPPRRERAVELLQGALGGPDGEIELVHASVLAVLRRPVGRD</sequence>
<reference evidence="4 5" key="1">
    <citation type="journal article" date="2012" name="J. Bacteriol.">
        <title>Genome sequence of the bacterium Streptomyces davawensis JCM 4913 and heterologous production of the unique antibiotic roseoflavin.</title>
        <authorList>
            <person name="Jankowitsch F."/>
            <person name="Schwarz J."/>
            <person name="Ruckert C."/>
            <person name="Gust B."/>
            <person name="Szczepanowski R."/>
            <person name="Blom J."/>
            <person name="Pelzer S."/>
            <person name="Kalinowski J."/>
            <person name="Mack M."/>
        </authorList>
    </citation>
    <scope>NUCLEOTIDE SEQUENCE [LARGE SCALE GENOMIC DNA]</scope>
    <source>
        <strain evidence="5">DSM 101723 / JCM 4913 / KCC S-0913 / 768</strain>
    </source>
</reference>
<keyword evidence="1" id="KW-0489">Methyltransferase</keyword>
<feature type="domain" description="Methyltransferase" evidence="3">
    <location>
        <begin position="48"/>
        <end position="144"/>
    </location>
</feature>
<dbReference type="eggNOG" id="COG4106">
    <property type="taxonomic scope" value="Bacteria"/>
</dbReference>
<evidence type="ECO:0000256" key="2">
    <source>
        <dbReference type="ARBA" id="ARBA00022679"/>
    </source>
</evidence>
<dbReference type="Gene3D" id="3.40.50.150">
    <property type="entry name" value="Vaccinia Virus protein VP39"/>
    <property type="match status" value="1"/>
</dbReference>
<dbReference type="GO" id="GO:0032259">
    <property type="term" value="P:methylation"/>
    <property type="evidence" value="ECO:0007669"/>
    <property type="project" value="UniProtKB-KW"/>
</dbReference>
<keyword evidence="5" id="KW-1185">Reference proteome</keyword>
<protein>
    <recommendedName>
        <fullName evidence="3">Methyltransferase domain-containing protein</fullName>
    </recommendedName>
</protein>
<dbReference type="PATRIC" id="fig|1214101.3.peg.8078"/>
<dbReference type="Proteomes" id="UP000008043">
    <property type="component" value="Chromosome"/>
</dbReference>
<dbReference type="RefSeq" id="WP_015662687.1">
    <property type="nucleotide sequence ID" value="NC_020504.1"/>
</dbReference>
<dbReference type="SUPFAM" id="SSF53335">
    <property type="entry name" value="S-adenosyl-L-methionine-dependent methyltransferases"/>
    <property type="match status" value="1"/>
</dbReference>
<gene>
    <name evidence="4" type="ORF">BN159_7982</name>
</gene>
<dbReference type="CDD" id="cd02440">
    <property type="entry name" value="AdoMet_MTases"/>
    <property type="match status" value="1"/>
</dbReference>
<name>K4R7X6_STRDJ</name>
<dbReference type="InterPro" id="IPR041698">
    <property type="entry name" value="Methyltransf_25"/>
</dbReference>
<evidence type="ECO:0000259" key="3">
    <source>
        <dbReference type="Pfam" id="PF13649"/>
    </source>
</evidence>
<accession>K4R7X6</accession>
<dbReference type="AlphaFoldDB" id="K4R7X6"/>
<dbReference type="GO" id="GO:0017000">
    <property type="term" value="P:antibiotic biosynthetic process"/>
    <property type="evidence" value="ECO:0007669"/>
    <property type="project" value="UniProtKB-ARBA"/>
</dbReference>
<dbReference type="OrthoDB" id="9795634at2"/>
<dbReference type="EMBL" id="HE971709">
    <property type="protein sequence ID" value="CCK32361.1"/>
    <property type="molecule type" value="Genomic_DNA"/>
</dbReference>
<dbReference type="GO" id="GO:0008168">
    <property type="term" value="F:methyltransferase activity"/>
    <property type="evidence" value="ECO:0007669"/>
    <property type="project" value="UniProtKB-KW"/>
</dbReference>
<keyword evidence="2" id="KW-0808">Transferase</keyword>
<dbReference type="Pfam" id="PF13649">
    <property type="entry name" value="Methyltransf_25"/>
    <property type="match status" value="1"/>
</dbReference>
<dbReference type="PANTHER" id="PTHR43861:SF1">
    <property type="entry name" value="TRANS-ACONITATE 2-METHYLTRANSFERASE"/>
    <property type="match status" value="1"/>
</dbReference>
<evidence type="ECO:0000313" key="5">
    <source>
        <dbReference type="Proteomes" id="UP000008043"/>
    </source>
</evidence>
<proteinExistence type="predicted"/>
<dbReference type="KEGG" id="sdv:BN159_7982"/>
<dbReference type="HOGENOM" id="CLU_1022751_0_0_11"/>
<dbReference type="InterPro" id="IPR029063">
    <property type="entry name" value="SAM-dependent_MTases_sf"/>
</dbReference>